<dbReference type="GO" id="GO:0005737">
    <property type="term" value="C:cytoplasm"/>
    <property type="evidence" value="ECO:0007669"/>
    <property type="project" value="UniProtKB-UniRule"/>
</dbReference>
<feature type="region of interest" description="Disordered" evidence="8">
    <location>
        <begin position="158"/>
        <end position="178"/>
    </location>
</feature>
<dbReference type="InterPro" id="IPR038619">
    <property type="entry name" value="MraZ_sf"/>
</dbReference>
<keyword evidence="3" id="KW-0677">Repeat</keyword>
<keyword evidence="5 7" id="KW-0238">DNA-binding</keyword>
<keyword evidence="4 7" id="KW-0805">Transcription regulation</keyword>
<dbReference type="InterPro" id="IPR007159">
    <property type="entry name" value="SpoVT-AbrB_dom"/>
</dbReference>
<accession>A0A937XIS2</accession>
<dbReference type="CDD" id="cd16321">
    <property type="entry name" value="MraZ_C"/>
    <property type="match status" value="1"/>
</dbReference>
<comment type="caution">
    <text evidence="10">The sequence shown here is derived from an EMBL/GenBank/DDBJ whole genome shotgun (WGS) entry which is preliminary data.</text>
</comment>
<reference evidence="10" key="1">
    <citation type="submission" date="2019-03" db="EMBL/GenBank/DDBJ databases">
        <title>Lake Tanganyika Metagenome-Assembled Genomes (MAGs).</title>
        <authorList>
            <person name="Tran P."/>
        </authorList>
    </citation>
    <scope>NUCLEOTIDE SEQUENCE</scope>
    <source>
        <strain evidence="10">K_DeepCast_150m_m2_040</strain>
    </source>
</reference>
<dbReference type="InterPro" id="IPR037914">
    <property type="entry name" value="SpoVT-AbrB_sf"/>
</dbReference>
<dbReference type="PANTHER" id="PTHR34701">
    <property type="entry name" value="TRANSCRIPTIONAL REGULATOR MRAZ"/>
    <property type="match status" value="1"/>
</dbReference>
<dbReference type="InterPro" id="IPR035642">
    <property type="entry name" value="MraZ_N"/>
</dbReference>
<dbReference type="PANTHER" id="PTHR34701:SF1">
    <property type="entry name" value="TRANSCRIPTIONAL REGULATOR MRAZ"/>
    <property type="match status" value="1"/>
</dbReference>
<evidence type="ECO:0000313" key="10">
    <source>
        <dbReference type="EMBL" id="MBM3332124.1"/>
    </source>
</evidence>
<dbReference type="Pfam" id="PF02381">
    <property type="entry name" value="MraZ"/>
    <property type="match status" value="2"/>
</dbReference>
<evidence type="ECO:0000256" key="6">
    <source>
        <dbReference type="ARBA" id="ARBA00023163"/>
    </source>
</evidence>
<protein>
    <recommendedName>
        <fullName evidence="1 7">Transcriptional regulator MraZ</fullName>
    </recommendedName>
</protein>
<dbReference type="Gene3D" id="3.40.1550.20">
    <property type="entry name" value="Transcriptional regulator MraZ domain"/>
    <property type="match status" value="1"/>
</dbReference>
<organism evidence="10 11">
    <name type="scientific">candidate division WOR-3 bacterium</name>
    <dbReference type="NCBI Taxonomy" id="2052148"/>
    <lineage>
        <taxon>Bacteria</taxon>
        <taxon>Bacteria division WOR-3</taxon>
    </lineage>
</organism>
<dbReference type="InterPro" id="IPR020603">
    <property type="entry name" value="MraZ_dom"/>
</dbReference>
<evidence type="ECO:0000259" key="9">
    <source>
        <dbReference type="PROSITE" id="PS51740"/>
    </source>
</evidence>
<dbReference type="Proteomes" id="UP000779900">
    <property type="component" value="Unassembled WGS sequence"/>
</dbReference>
<keyword evidence="2 7" id="KW-0963">Cytoplasm</keyword>
<feature type="domain" description="SpoVT-AbrB" evidence="9">
    <location>
        <begin position="88"/>
        <end position="131"/>
    </location>
</feature>
<dbReference type="PROSITE" id="PS51740">
    <property type="entry name" value="SPOVT_ABRB"/>
    <property type="match status" value="2"/>
</dbReference>
<evidence type="ECO:0000256" key="8">
    <source>
        <dbReference type="SAM" id="MobiDB-lite"/>
    </source>
</evidence>
<evidence type="ECO:0000256" key="7">
    <source>
        <dbReference type="HAMAP-Rule" id="MF_01008"/>
    </source>
</evidence>
<comment type="similarity">
    <text evidence="7">Belongs to the MraZ family.</text>
</comment>
<dbReference type="GO" id="GO:0000976">
    <property type="term" value="F:transcription cis-regulatory region binding"/>
    <property type="evidence" value="ECO:0007669"/>
    <property type="project" value="TreeGrafter"/>
</dbReference>
<feature type="domain" description="SpoVT-AbrB" evidence="9">
    <location>
        <begin position="13"/>
        <end position="59"/>
    </location>
</feature>
<evidence type="ECO:0000256" key="1">
    <source>
        <dbReference type="ARBA" id="ARBA00013860"/>
    </source>
</evidence>
<keyword evidence="6 7" id="KW-0804">Transcription</keyword>
<evidence type="ECO:0000256" key="2">
    <source>
        <dbReference type="ARBA" id="ARBA00022490"/>
    </source>
</evidence>
<dbReference type="AlphaFoldDB" id="A0A937XIS2"/>
<dbReference type="GO" id="GO:0003700">
    <property type="term" value="F:DNA-binding transcription factor activity"/>
    <property type="evidence" value="ECO:0007669"/>
    <property type="project" value="UniProtKB-UniRule"/>
</dbReference>
<name>A0A937XIS2_UNCW3</name>
<dbReference type="InterPro" id="IPR003444">
    <property type="entry name" value="MraZ"/>
</dbReference>
<proteinExistence type="inferred from homology"/>
<evidence type="ECO:0000256" key="5">
    <source>
        <dbReference type="ARBA" id="ARBA00023125"/>
    </source>
</evidence>
<evidence type="ECO:0000313" key="11">
    <source>
        <dbReference type="Proteomes" id="UP000779900"/>
    </source>
</evidence>
<dbReference type="CDD" id="cd16320">
    <property type="entry name" value="MraZ_N"/>
    <property type="match status" value="1"/>
</dbReference>
<dbReference type="HAMAP" id="MF_01008">
    <property type="entry name" value="MraZ"/>
    <property type="match status" value="1"/>
</dbReference>
<dbReference type="GO" id="GO:0009295">
    <property type="term" value="C:nucleoid"/>
    <property type="evidence" value="ECO:0007669"/>
    <property type="project" value="UniProtKB-SubCell"/>
</dbReference>
<comment type="subunit">
    <text evidence="7">Forms oligomers.</text>
</comment>
<gene>
    <name evidence="7" type="primary">mraZ</name>
    <name evidence="10" type="ORF">FJY68_09815</name>
</gene>
<dbReference type="InterPro" id="IPR035644">
    <property type="entry name" value="MraZ_C"/>
</dbReference>
<feature type="compositionally biased region" description="Polar residues" evidence="8">
    <location>
        <begin position="167"/>
        <end position="178"/>
    </location>
</feature>
<evidence type="ECO:0000256" key="4">
    <source>
        <dbReference type="ARBA" id="ARBA00023015"/>
    </source>
</evidence>
<evidence type="ECO:0000256" key="3">
    <source>
        <dbReference type="ARBA" id="ARBA00022737"/>
    </source>
</evidence>
<dbReference type="SUPFAM" id="SSF89447">
    <property type="entry name" value="AbrB/MazE/MraZ-like"/>
    <property type="match status" value="1"/>
</dbReference>
<dbReference type="EMBL" id="VGIR01000062">
    <property type="protein sequence ID" value="MBM3332124.1"/>
    <property type="molecule type" value="Genomic_DNA"/>
</dbReference>
<dbReference type="GO" id="GO:2000143">
    <property type="term" value="P:negative regulation of DNA-templated transcription initiation"/>
    <property type="evidence" value="ECO:0007669"/>
    <property type="project" value="TreeGrafter"/>
</dbReference>
<comment type="subcellular location">
    <subcellularLocation>
        <location evidence="7">Cytoplasm</location>
        <location evidence="7">Nucleoid</location>
    </subcellularLocation>
</comment>
<sequence>MVEDSYDFLFLGDHTHAVDTKNRVAIPSSFRRSFPTGTEDRVVLLRGASGCIEAHVRPEWRVHVTRLRNLDLYNEQDLVLRRLWLPGAAEIELDAQGRVLLPKKLTDMAGIGAEARFVGLGPFFEIWSPARFDEYVAQNSRLYDDLIKRLDGRRATEERAAVPGGLSQHNVPSAGNAP</sequence>